<evidence type="ECO:0000313" key="6">
    <source>
        <dbReference type="EMBL" id="ESO90301.1"/>
    </source>
</evidence>
<organism evidence="6 7">
    <name type="scientific">Lottia gigantea</name>
    <name type="common">Giant owl limpet</name>
    <dbReference type="NCBI Taxonomy" id="225164"/>
    <lineage>
        <taxon>Eukaryota</taxon>
        <taxon>Metazoa</taxon>
        <taxon>Spiralia</taxon>
        <taxon>Lophotrochozoa</taxon>
        <taxon>Mollusca</taxon>
        <taxon>Gastropoda</taxon>
        <taxon>Patellogastropoda</taxon>
        <taxon>Lottioidea</taxon>
        <taxon>Lottiidae</taxon>
        <taxon>Lottia</taxon>
    </lineage>
</organism>
<dbReference type="OrthoDB" id="498204at2759"/>
<accession>V4AAG8</accession>
<dbReference type="HOGENOM" id="CLU_007884_11_0_1"/>
<dbReference type="InterPro" id="IPR006222">
    <property type="entry name" value="GCVT_N"/>
</dbReference>
<dbReference type="KEGG" id="lgi:LOTGIDRAFT_233822"/>
<dbReference type="EMBL" id="KB202444">
    <property type="protein sequence ID" value="ESO90301.1"/>
    <property type="molecule type" value="Genomic_DNA"/>
</dbReference>
<evidence type="ECO:0008006" key="8">
    <source>
        <dbReference type="Google" id="ProtNLM"/>
    </source>
</evidence>
<dbReference type="CTD" id="20249364"/>
<feature type="domain" description="FAD dependent oxidoreductase" evidence="2">
    <location>
        <begin position="54"/>
        <end position="411"/>
    </location>
</feature>
<dbReference type="GO" id="GO:0005739">
    <property type="term" value="C:mitochondrion"/>
    <property type="evidence" value="ECO:0007669"/>
    <property type="project" value="TreeGrafter"/>
</dbReference>
<dbReference type="AlphaFoldDB" id="V4AAG8"/>
<reference evidence="6 7" key="1">
    <citation type="journal article" date="2013" name="Nature">
        <title>Insights into bilaterian evolution from three spiralian genomes.</title>
        <authorList>
            <person name="Simakov O."/>
            <person name="Marletaz F."/>
            <person name="Cho S.J."/>
            <person name="Edsinger-Gonzales E."/>
            <person name="Havlak P."/>
            <person name="Hellsten U."/>
            <person name="Kuo D.H."/>
            <person name="Larsson T."/>
            <person name="Lv J."/>
            <person name="Arendt D."/>
            <person name="Savage R."/>
            <person name="Osoegawa K."/>
            <person name="de Jong P."/>
            <person name="Grimwood J."/>
            <person name="Chapman J.A."/>
            <person name="Shapiro H."/>
            <person name="Aerts A."/>
            <person name="Otillar R.P."/>
            <person name="Terry A.Y."/>
            <person name="Boore J.L."/>
            <person name="Grigoriev I.V."/>
            <person name="Lindberg D.R."/>
            <person name="Seaver E.C."/>
            <person name="Weisblat D.A."/>
            <person name="Putnam N.H."/>
            <person name="Rokhsar D.S."/>
        </authorList>
    </citation>
    <scope>NUCLEOTIDE SEQUENCE [LARGE SCALE GENOMIC DNA]</scope>
</reference>
<dbReference type="RefSeq" id="XP_009058974.1">
    <property type="nucleotide sequence ID" value="XM_009060726.1"/>
</dbReference>
<evidence type="ECO:0000259" key="3">
    <source>
        <dbReference type="Pfam" id="PF01571"/>
    </source>
</evidence>
<comment type="similarity">
    <text evidence="1">Belongs to the GcvT family.</text>
</comment>
<feature type="domain" description="Aminomethyltransferase C-terminal" evidence="4">
    <location>
        <begin position="774"/>
        <end position="865"/>
    </location>
</feature>
<dbReference type="Gene3D" id="3.30.70.1400">
    <property type="entry name" value="Aminomethyltransferase beta-barrel domains"/>
    <property type="match status" value="1"/>
</dbReference>
<dbReference type="PANTHER" id="PTHR43757:SF15">
    <property type="entry name" value="PYRUVATE DEHYDROGENASE PHOSPHATASE REGULATORY SUBUNIT, MITOCHONDRIAL-LIKE"/>
    <property type="match status" value="1"/>
</dbReference>
<dbReference type="SUPFAM" id="SSF51905">
    <property type="entry name" value="FAD/NAD(P)-binding domain"/>
    <property type="match status" value="1"/>
</dbReference>
<name>V4AAG8_LOTGI</name>
<dbReference type="OMA" id="TKFPDRE"/>
<dbReference type="InterPro" id="IPR006076">
    <property type="entry name" value="FAD-dep_OxRdtase"/>
</dbReference>
<dbReference type="Pfam" id="PF01571">
    <property type="entry name" value="GCV_T"/>
    <property type="match status" value="1"/>
</dbReference>
<protein>
    <recommendedName>
        <fullName evidence="8">Pyruvate dehydrogenase phosphatase regulatory subunit, mitochondrial</fullName>
    </recommendedName>
</protein>
<evidence type="ECO:0000259" key="2">
    <source>
        <dbReference type="Pfam" id="PF01266"/>
    </source>
</evidence>
<dbReference type="GeneID" id="20249364"/>
<dbReference type="Gene3D" id="3.30.9.10">
    <property type="entry name" value="D-Amino Acid Oxidase, subunit A, domain 2"/>
    <property type="match status" value="1"/>
</dbReference>
<dbReference type="SUPFAM" id="SSF103025">
    <property type="entry name" value="Folate-binding domain"/>
    <property type="match status" value="1"/>
</dbReference>
<dbReference type="InterPro" id="IPR032503">
    <property type="entry name" value="FAO_M"/>
</dbReference>
<dbReference type="Gene3D" id="3.50.50.60">
    <property type="entry name" value="FAD/NAD(P)-binding domain"/>
    <property type="match status" value="1"/>
</dbReference>
<gene>
    <name evidence="6" type="ORF">LOTGIDRAFT_233822</name>
</gene>
<dbReference type="Pfam" id="PF16350">
    <property type="entry name" value="FAO_M"/>
    <property type="match status" value="1"/>
</dbReference>
<proteinExistence type="inferred from homology"/>
<dbReference type="InterPro" id="IPR036188">
    <property type="entry name" value="FAD/NAD-bd_sf"/>
</dbReference>
<dbReference type="STRING" id="225164.V4AAG8"/>
<dbReference type="Pfam" id="PF08669">
    <property type="entry name" value="GCV_T_C"/>
    <property type="match status" value="1"/>
</dbReference>
<evidence type="ECO:0000259" key="5">
    <source>
        <dbReference type="Pfam" id="PF16350"/>
    </source>
</evidence>
<dbReference type="InterPro" id="IPR029043">
    <property type="entry name" value="GcvT/YgfZ_C"/>
</dbReference>
<feature type="domain" description="FAD dependent oxidoreductase central" evidence="5">
    <location>
        <begin position="414"/>
        <end position="469"/>
    </location>
</feature>
<dbReference type="Pfam" id="PF01266">
    <property type="entry name" value="DAO"/>
    <property type="match status" value="1"/>
</dbReference>
<evidence type="ECO:0000313" key="7">
    <source>
        <dbReference type="Proteomes" id="UP000030746"/>
    </source>
</evidence>
<feature type="domain" description="GCVT N-terminal" evidence="3">
    <location>
        <begin position="471"/>
        <end position="756"/>
    </location>
</feature>
<evidence type="ECO:0000256" key="1">
    <source>
        <dbReference type="ARBA" id="ARBA00008609"/>
    </source>
</evidence>
<dbReference type="Gene3D" id="2.40.30.110">
    <property type="entry name" value="Aminomethyltransferase beta-barrel domains"/>
    <property type="match status" value="1"/>
</dbReference>
<dbReference type="Gene3D" id="3.30.1360.120">
    <property type="entry name" value="Probable tRNA modification gtpase trme, domain 1"/>
    <property type="match status" value="1"/>
</dbReference>
<sequence>MERQARMMMRTLSCLRQHNVRTSIRSLGGATRQYSTDKGQTLEREAVALPKHARVVIAGGGIIGPSVAYHLTERGWTDVVLLEQGSLTCGTTWHSVGMIGQLRANYPEMEACRISRNLYARLEEEGHGLGWKPCGGLNLARTKDRWTEFKRKHSMASAIGLETHLLSPKEIEKLVPLIKTDDLIGGIWLPSDGAVTAPDVSMALMRIARERGAKFMEGVKVEKILTKNGRVTGVETSAGNIDCEYFVNCAGQWAREIGKSTTPKVRVPLHSCEHFYLVTKPLEEVDRLMPGIRDYDGYTYSREWNGGLLAGGFEPVSKPCFHTGVPDKFEFQLLQEDWDHFQILLDQILLRYPIMEKAEIRQLVNGPESFSPDANWILGETAEVDNYYVAAGLNSRGVVGGGGVGHYMAEWIIDGKPSINLWQFDVRRFVDHHNNRRFLYERVKEVLGSVFGLRYPKEDFTRGRKLRTSPLHTRLENAGAMFGETMAYERPMWFDPDKRDRGEDSYIHQGSYTKPAWFEFTQDEYWACKERVCLIDMSNFAKFEIKSAGNEALEYLQYLCSNNIDLEKGTIIHTGMQNEQGGFENDCSIARLGNNNFFMICPATQQTRALSWLRRHLPADGSVQVSDVTSMYSGINVMGPHAQALLGDVTDVSTQKKDFKVMTCRFIDVGNASGIRAMRLTHAGEDGFILYIPSEYALHVYDTLMTAGTDYGIRNAGYYAIRHLRVEKSFAYWGLDLDEHTTPLECGREFRVKFDKDFIGKEALQKQRKEGVSRKFAQFMLEDFDVETDIWPWGDEPIYRNGVKVGSTTTCGYGFTLERMVCLGFVSDLDQNGNPKINPQINDYVMDKEAVYEIDISGKRFKAKPGIHTPKLALSSVDPSLLAFIQKDT</sequence>
<dbReference type="InterPro" id="IPR027266">
    <property type="entry name" value="TrmE/GcvT-like"/>
</dbReference>
<keyword evidence="7" id="KW-1185">Reference proteome</keyword>
<dbReference type="PANTHER" id="PTHR43757">
    <property type="entry name" value="AMINOMETHYLTRANSFERASE"/>
    <property type="match status" value="1"/>
</dbReference>
<dbReference type="FunFam" id="3.30.70.1400:FF:000003">
    <property type="entry name" value="Pyruvate dehydrogenase phosphatase regulatory subunit"/>
    <property type="match status" value="1"/>
</dbReference>
<dbReference type="SUPFAM" id="SSF54373">
    <property type="entry name" value="FAD-linked reductases, C-terminal domain"/>
    <property type="match status" value="1"/>
</dbReference>
<dbReference type="SUPFAM" id="SSF101790">
    <property type="entry name" value="Aminomethyltransferase beta-barrel domain"/>
    <property type="match status" value="1"/>
</dbReference>
<evidence type="ECO:0000259" key="4">
    <source>
        <dbReference type="Pfam" id="PF08669"/>
    </source>
</evidence>
<dbReference type="InterPro" id="IPR028896">
    <property type="entry name" value="GcvT/YgfZ/DmdA"/>
</dbReference>
<dbReference type="InterPro" id="IPR013977">
    <property type="entry name" value="GcvT_C"/>
</dbReference>
<dbReference type="Proteomes" id="UP000030746">
    <property type="component" value="Unassembled WGS sequence"/>
</dbReference>